<organism evidence="2 3">
    <name type="scientific">Romanomermis culicivorax</name>
    <name type="common">Nematode worm</name>
    <dbReference type="NCBI Taxonomy" id="13658"/>
    <lineage>
        <taxon>Eukaryota</taxon>
        <taxon>Metazoa</taxon>
        <taxon>Ecdysozoa</taxon>
        <taxon>Nematoda</taxon>
        <taxon>Enoplea</taxon>
        <taxon>Dorylaimia</taxon>
        <taxon>Mermithida</taxon>
        <taxon>Mermithoidea</taxon>
        <taxon>Mermithidae</taxon>
        <taxon>Romanomermis</taxon>
    </lineage>
</organism>
<feature type="region of interest" description="Disordered" evidence="1">
    <location>
        <begin position="107"/>
        <end position="159"/>
    </location>
</feature>
<evidence type="ECO:0000256" key="1">
    <source>
        <dbReference type="SAM" id="MobiDB-lite"/>
    </source>
</evidence>
<dbReference type="WBParaSite" id="nRc.2.0.1.t38597-RA">
    <property type="protein sequence ID" value="nRc.2.0.1.t38597-RA"/>
    <property type="gene ID" value="nRc.2.0.1.g38597"/>
</dbReference>
<proteinExistence type="predicted"/>
<evidence type="ECO:0000313" key="2">
    <source>
        <dbReference type="Proteomes" id="UP000887565"/>
    </source>
</evidence>
<keyword evidence="2" id="KW-1185">Reference proteome</keyword>
<name>A0A915KJJ9_ROMCU</name>
<feature type="compositionally biased region" description="Basic and acidic residues" evidence="1">
    <location>
        <begin position="116"/>
        <end position="137"/>
    </location>
</feature>
<dbReference type="AlphaFoldDB" id="A0A915KJJ9"/>
<accession>A0A915KJJ9</accession>
<sequence>MKPQQHKDKDALFQRNALSHVDEFRPASRGSMDFEEIACLSQHHEKLIPFLQENNLLIMPLISLTSSGWGVPTILGGGSKIAGSVSKFLAMCKRGWNDASTLSQTVHLDSSQQSRNSEDKNLYAPDNDDKTIAHENADNDVSVEEADFNAVQSDKEKSE</sequence>
<evidence type="ECO:0000313" key="3">
    <source>
        <dbReference type="WBParaSite" id="nRc.2.0.1.t38597-RA"/>
    </source>
</evidence>
<reference evidence="3" key="1">
    <citation type="submission" date="2022-11" db="UniProtKB">
        <authorList>
            <consortium name="WormBaseParasite"/>
        </authorList>
    </citation>
    <scope>IDENTIFICATION</scope>
</reference>
<dbReference type="Proteomes" id="UP000887565">
    <property type="component" value="Unplaced"/>
</dbReference>
<protein>
    <submittedName>
        <fullName evidence="3">Uncharacterized protein</fullName>
    </submittedName>
</protein>